<comment type="caution">
    <text evidence="7">The sequence shown here is derived from an EMBL/GenBank/DDBJ whole genome shotgun (WGS) entry which is preliminary data.</text>
</comment>
<evidence type="ECO:0000313" key="4">
    <source>
        <dbReference type="EMBL" id="KAG2896000.1"/>
    </source>
</evidence>
<keyword evidence="8" id="KW-1185">Reference proteome</keyword>
<dbReference type="Proteomes" id="UP000774804">
    <property type="component" value="Unassembled WGS sequence"/>
</dbReference>
<dbReference type="OrthoDB" id="116196at2759"/>
<evidence type="ECO:0000313" key="2">
    <source>
        <dbReference type="EMBL" id="KAG2851317.1"/>
    </source>
</evidence>
<dbReference type="EMBL" id="MJFZ01001406">
    <property type="protein sequence ID" value="RAW22159.1"/>
    <property type="molecule type" value="Genomic_DNA"/>
</dbReference>
<name>A0A329RDP3_9STRA</name>
<dbReference type="Proteomes" id="UP000735874">
    <property type="component" value="Unassembled WGS sequence"/>
</dbReference>
<dbReference type="EMBL" id="RCMI01001364">
    <property type="protein sequence ID" value="KAG2886062.1"/>
    <property type="molecule type" value="Genomic_DNA"/>
</dbReference>
<dbReference type="EMBL" id="RCMK01001357">
    <property type="protein sequence ID" value="KAG2896000.1"/>
    <property type="molecule type" value="Genomic_DNA"/>
</dbReference>
<feature type="compositionally biased region" description="Low complexity" evidence="1">
    <location>
        <begin position="86"/>
        <end position="96"/>
    </location>
</feature>
<dbReference type="AlphaFoldDB" id="A0A329RDP3"/>
<dbReference type="Proteomes" id="UP000760860">
    <property type="component" value="Unassembled WGS sequence"/>
</dbReference>
<evidence type="ECO:0000313" key="7">
    <source>
        <dbReference type="EMBL" id="RAW22159.1"/>
    </source>
</evidence>
<dbReference type="VEuPathDB" id="FungiDB:PC110_g21398"/>
<reference evidence="7 8" key="1">
    <citation type="submission" date="2018-01" db="EMBL/GenBank/DDBJ databases">
        <title>Draft genome of the strawberry crown rot pathogen Phytophthora cactorum.</title>
        <authorList>
            <person name="Armitage A.D."/>
            <person name="Lysoe E."/>
            <person name="Nellist C.F."/>
            <person name="Harrison R.J."/>
            <person name="Brurberg M.B."/>
        </authorList>
    </citation>
    <scope>NUCLEOTIDE SEQUENCE [LARGE SCALE GENOMIC DNA]</scope>
    <source>
        <strain evidence="7 8">10300</strain>
    </source>
</reference>
<dbReference type="EMBL" id="RCMG01000616">
    <property type="protein sequence ID" value="KAG2851317.1"/>
    <property type="molecule type" value="Genomic_DNA"/>
</dbReference>
<reference evidence="2" key="2">
    <citation type="submission" date="2018-10" db="EMBL/GenBank/DDBJ databases">
        <title>Effector identification in a new, highly contiguous assembly of the strawberry crown rot pathogen Phytophthora cactorum.</title>
        <authorList>
            <person name="Armitage A.D."/>
            <person name="Nellist C.F."/>
            <person name="Bates H."/>
            <person name="Vickerstaff R.J."/>
            <person name="Harrison R.J."/>
        </authorList>
    </citation>
    <scope>NUCLEOTIDE SEQUENCE</scope>
    <source>
        <strain evidence="2">15-7</strain>
        <strain evidence="3">4032</strain>
        <strain evidence="4">4040</strain>
        <strain evidence="5">P415</strain>
        <strain evidence="6">P421</strain>
    </source>
</reference>
<sequence>MVKDSAVPPTPTKTGGSRGEDLDADLITLRLDAIDEHSVSFDVSVNGSDAMDEDMNADSGDNLEEKTDDPMGGTPDTLEDAIWSAGRSRGSRSLSRNLVDELNDVGRPAPAYDD</sequence>
<organism evidence="7 8">
    <name type="scientific">Phytophthora cactorum</name>
    <dbReference type="NCBI Taxonomy" id="29920"/>
    <lineage>
        <taxon>Eukaryota</taxon>
        <taxon>Sar</taxon>
        <taxon>Stramenopiles</taxon>
        <taxon>Oomycota</taxon>
        <taxon>Peronosporomycetes</taxon>
        <taxon>Peronosporales</taxon>
        <taxon>Peronosporaceae</taxon>
        <taxon>Phytophthora</taxon>
    </lineage>
</organism>
<dbReference type="EMBL" id="RCML01001345">
    <property type="protein sequence ID" value="KAG2963341.1"/>
    <property type="molecule type" value="Genomic_DNA"/>
</dbReference>
<dbReference type="Proteomes" id="UP000736787">
    <property type="component" value="Unassembled WGS sequence"/>
</dbReference>
<dbReference type="Proteomes" id="UP000251314">
    <property type="component" value="Unassembled WGS sequence"/>
</dbReference>
<proteinExistence type="predicted"/>
<evidence type="ECO:0000256" key="1">
    <source>
        <dbReference type="SAM" id="MobiDB-lite"/>
    </source>
</evidence>
<evidence type="ECO:0000313" key="8">
    <source>
        <dbReference type="Proteomes" id="UP000251314"/>
    </source>
</evidence>
<dbReference type="Proteomes" id="UP000697107">
    <property type="component" value="Unassembled WGS sequence"/>
</dbReference>
<evidence type="ECO:0000313" key="3">
    <source>
        <dbReference type="EMBL" id="KAG2886062.1"/>
    </source>
</evidence>
<feature type="region of interest" description="Disordered" evidence="1">
    <location>
        <begin position="44"/>
        <end position="114"/>
    </location>
</feature>
<gene>
    <name evidence="7" type="ORF">PC110_g21398</name>
    <name evidence="2" type="ORF">PC113_g16011</name>
    <name evidence="3" type="ORF">PC115_g20779</name>
    <name evidence="4" type="ORF">PC117_g23095</name>
    <name evidence="5" type="ORF">PC118_g20945</name>
    <name evidence="6" type="ORF">PC129_g20344</name>
</gene>
<feature type="region of interest" description="Disordered" evidence="1">
    <location>
        <begin position="1"/>
        <end position="22"/>
    </location>
</feature>
<evidence type="ECO:0000313" key="5">
    <source>
        <dbReference type="EMBL" id="KAG2963341.1"/>
    </source>
</evidence>
<accession>A0A329RDP3</accession>
<evidence type="ECO:0000313" key="6">
    <source>
        <dbReference type="EMBL" id="KAG3208630.1"/>
    </source>
</evidence>
<dbReference type="EMBL" id="RCMV01001432">
    <property type="protein sequence ID" value="KAG3208630.1"/>
    <property type="molecule type" value="Genomic_DNA"/>
</dbReference>
<protein>
    <submittedName>
        <fullName evidence="7">Uncharacterized protein</fullName>
    </submittedName>
</protein>